<evidence type="ECO:0000313" key="3">
    <source>
        <dbReference type="EMBL" id="GFN79503.1"/>
    </source>
</evidence>
<dbReference type="Proteomes" id="UP000735302">
    <property type="component" value="Unassembled WGS sequence"/>
</dbReference>
<feature type="signal peptide" evidence="2">
    <location>
        <begin position="1"/>
        <end position="23"/>
    </location>
</feature>
<feature type="chain" id="PRO_5043640820" description="Secreted protein" evidence="2">
    <location>
        <begin position="24"/>
        <end position="130"/>
    </location>
</feature>
<evidence type="ECO:0008006" key="5">
    <source>
        <dbReference type="Google" id="ProtNLM"/>
    </source>
</evidence>
<evidence type="ECO:0000256" key="2">
    <source>
        <dbReference type="SAM" id="SignalP"/>
    </source>
</evidence>
<gene>
    <name evidence="3" type="ORF">PoB_000600900</name>
</gene>
<accession>A0AAV3YB42</accession>
<organism evidence="3 4">
    <name type="scientific">Plakobranchus ocellatus</name>
    <dbReference type="NCBI Taxonomy" id="259542"/>
    <lineage>
        <taxon>Eukaryota</taxon>
        <taxon>Metazoa</taxon>
        <taxon>Spiralia</taxon>
        <taxon>Lophotrochozoa</taxon>
        <taxon>Mollusca</taxon>
        <taxon>Gastropoda</taxon>
        <taxon>Heterobranchia</taxon>
        <taxon>Euthyneura</taxon>
        <taxon>Panpulmonata</taxon>
        <taxon>Sacoglossa</taxon>
        <taxon>Placobranchoidea</taxon>
        <taxon>Plakobranchidae</taxon>
        <taxon>Plakobranchus</taxon>
    </lineage>
</organism>
<feature type="region of interest" description="Disordered" evidence="1">
    <location>
        <begin position="24"/>
        <end position="79"/>
    </location>
</feature>
<sequence>MGEKRHKSHRLAFSLLCCPFVSSNKESGEETRNRGTTGHSCGHTHTHVRADGIMRPGLGEEDGDCRSRSKRRPTGSRMQDVTLTARGACGWNIRNHNYQCGNHFRISTCLDLLNVKPEITSLWTSYLYKN</sequence>
<proteinExistence type="predicted"/>
<keyword evidence="2" id="KW-0732">Signal</keyword>
<name>A0AAV3YB42_9GAST</name>
<evidence type="ECO:0000313" key="4">
    <source>
        <dbReference type="Proteomes" id="UP000735302"/>
    </source>
</evidence>
<keyword evidence="4" id="KW-1185">Reference proteome</keyword>
<comment type="caution">
    <text evidence="3">The sequence shown here is derived from an EMBL/GenBank/DDBJ whole genome shotgun (WGS) entry which is preliminary data.</text>
</comment>
<evidence type="ECO:0000256" key="1">
    <source>
        <dbReference type="SAM" id="MobiDB-lite"/>
    </source>
</evidence>
<reference evidence="3 4" key="1">
    <citation type="journal article" date="2021" name="Elife">
        <title>Chloroplast acquisition without the gene transfer in kleptoplastic sea slugs, Plakobranchus ocellatus.</title>
        <authorList>
            <person name="Maeda T."/>
            <person name="Takahashi S."/>
            <person name="Yoshida T."/>
            <person name="Shimamura S."/>
            <person name="Takaki Y."/>
            <person name="Nagai Y."/>
            <person name="Toyoda A."/>
            <person name="Suzuki Y."/>
            <person name="Arimoto A."/>
            <person name="Ishii H."/>
            <person name="Satoh N."/>
            <person name="Nishiyama T."/>
            <person name="Hasebe M."/>
            <person name="Maruyama T."/>
            <person name="Minagawa J."/>
            <person name="Obokata J."/>
            <person name="Shigenobu S."/>
        </authorList>
    </citation>
    <scope>NUCLEOTIDE SEQUENCE [LARGE SCALE GENOMIC DNA]</scope>
</reference>
<dbReference type="EMBL" id="BLXT01000663">
    <property type="protein sequence ID" value="GFN79503.1"/>
    <property type="molecule type" value="Genomic_DNA"/>
</dbReference>
<dbReference type="AlphaFoldDB" id="A0AAV3YB42"/>
<protein>
    <recommendedName>
        <fullName evidence="5">Secreted protein</fullName>
    </recommendedName>
</protein>